<keyword evidence="3" id="KW-1185">Reference proteome</keyword>
<protein>
    <recommendedName>
        <fullName evidence="4">Thioredoxin domain-containing protein</fullName>
    </recommendedName>
</protein>
<dbReference type="InParanoid" id="F0ZXW4"/>
<reference evidence="3" key="1">
    <citation type="journal article" date="2011" name="Genome Biol.">
        <title>Comparative genomics of the social amoebae Dictyostelium discoideum and Dictyostelium purpureum.</title>
        <authorList>
            <consortium name="US DOE Joint Genome Institute (JGI-PGF)"/>
            <person name="Sucgang R."/>
            <person name="Kuo A."/>
            <person name="Tian X."/>
            <person name="Salerno W."/>
            <person name="Parikh A."/>
            <person name="Feasley C.L."/>
            <person name="Dalin E."/>
            <person name="Tu H."/>
            <person name="Huang E."/>
            <person name="Barry K."/>
            <person name="Lindquist E."/>
            <person name="Shapiro H."/>
            <person name="Bruce D."/>
            <person name="Schmutz J."/>
            <person name="Salamov A."/>
            <person name="Fey P."/>
            <person name="Gaudet P."/>
            <person name="Anjard C."/>
            <person name="Babu M.M."/>
            <person name="Basu S."/>
            <person name="Bushmanova Y."/>
            <person name="van der Wel H."/>
            <person name="Katoh-Kurasawa M."/>
            <person name="Dinh C."/>
            <person name="Coutinho P.M."/>
            <person name="Saito T."/>
            <person name="Elias M."/>
            <person name="Schaap P."/>
            <person name="Kay R.R."/>
            <person name="Henrissat B."/>
            <person name="Eichinger L."/>
            <person name="Rivero F."/>
            <person name="Putnam N.H."/>
            <person name="West C.M."/>
            <person name="Loomis W.F."/>
            <person name="Chisholm R.L."/>
            <person name="Shaulsky G."/>
            <person name="Strassmann J.E."/>
            <person name="Queller D.C."/>
            <person name="Kuspa A."/>
            <person name="Grigoriev I.V."/>
        </authorList>
    </citation>
    <scope>NUCLEOTIDE SEQUENCE [LARGE SCALE GENOMIC DNA]</scope>
    <source>
        <strain evidence="3">QSDP1</strain>
    </source>
</reference>
<dbReference type="OMA" id="PFKIKRD"/>
<organism evidence="2 3">
    <name type="scientific">Dictyostelium purpureum</name>
    <name type="common">Slime mold</name>
    <dbReference type="NCBI Taxonomy" id="5786"/>
    <lineage>
        <taxon>Eukaryota</taxon>
        <taxon>Amoebozoa</taxon>
        <taxon>Evosea</taxon>
        <taxon>Eumycetozoa</taxon>
        <taxon>Dictyostelia</taxon>
        <taxon>Dictyosteliales</taxon>
        <taxon>Dictyosteliaceae</taxon>
        <taxon>Dictyostelium</taxon>
    </lineage>
</organism>
<feature type="compositionally biased region" description="Low complexity" evidence="1">
    <location>
        <begin position="51"/>
        <end position="87"/>
    </location>
</feature>
<dbReference type="RefSeq" id="XP_003292250.1">
    <property type="nucleotide sequence ID" value="XM_003292202.1"/>
</dbReference>
<evidence type="ECO:0000313" key="3">
    <source>
        <dbReference type="Proteomes" id="UP000001064"/>
    </source>
</evidence>
<evidence type="ECO:0000256" key="1">
    <source>
        <dbReference type="SAM" id="MobiDB-lite"/>
    </source>
</evidence>
<dbReference type="EMBL" id="GL871268">
    <property type="protein sequence ID" value="EGC31220.1"/>
    <property type="molecule type" value="Genomic_DNA"/>
</dbReference>
<evidence type="ECO:0000313" key="2">
    <source>
        <dbReference type="EMBL" id="EGC31220.1"/>
    </source>
</evidence>
<feature type="compositionally biased region" description="Basic residues" evidence="1">
    <location>
        <begin position="10"/>
        <end position="20"/>
    </location>
</feature>
<dbReference type="FunCoup" id="F0ZXW4">
    <property type="interactions" value="743"/>
</dbReference>
<dbReference type="AlphaFoldDB" id="F0ZXW4"/>
<feature type="compositionally biased region" description="Acidic residues" evidence="1">
    <location>
        <begin position="90"/>
        <end position="110"/>
    </location>
</feature>
<feature type="compositionally biased region" description="Basic residues" evidence="1">
    <location>
        <begin position="40"/>
        <end position="50"/>
    </location>
</feature>
<proteinExistence type="predicted"/>
<accession>F0ZXW4</accession>
<dbReference type="KEGG" id="dpp:DICPUDRAFT_156959"/>
<dbReference type="GeneID" id="10506007"/>
<dbReference type="Proteomes" id="UP000001064">
    <property type="component" value="Unassembled WGS sequence"/>
</dbReference>
<feature type="region of interest" description="Disordered" evidence="1">
    <location>
        <begin position="1"/>
        <end position="118"/>
    </location>
</feature>
<dbReference type="VEuPathDB" id="AmoebaDB:DICPUDRAFT_156959"/>
<name>F0ZXW4_DICPU</name>
<dbReference type="eggNOG" id="ENOG502RCSG">
    <property type="taxonomic scope" value="Eukaryota"/>
</dbReference>
<dbReference type="OrthoDB" id="19333at2759"/>
<gene>
    <name evidence="2" type="ORF">DICPUDRAFT_156959</name>
</gene>
<sequence length="271" mass="31904">MDKEKEKNKLSLKKLHKNTLKKFLSSNDSSSTGKDDSEKKKSKKLSKKKLALQQQQQQQQQLQIKQQQQHQIQLQQQQQQLQKTLKLNQDDDDDEDDDDDDEDNSSDEEAATTPTATLPKDLYINTVNKMRIEYSKPIQFTPFEKAMQNAHDDSSHLIFIIYCVDWFFESRQLVSNVEQVLSKDKNILYYFVNQYDKEYKGGDIPGVPIISIYYRQKPFKIKRDTLDYDWEDEERIKGSPTASQLKQLVSICKQSIESYHPDENFEITIEF</sequence>
<evidence type="ECO:0008006" key="4">
    <source>
        <dbReference type="Google" id="ProtNLM"/>
    </source>
</evidence>